<feature type="domain" description="Reverse transcriptase Ty1/copia-type" evidence="1">
    <location>
        <begin position="3"/>
        <end position="107"/>
    </location>
</feature>
<accession>A0ABM3KBP4</accession>
<dbReference type="InterPro" id="IPR043502">
    <property type="entry name" value="DNA/RNA_pol_sf"/>
</dbReference>
<dbReference type="PANTHER" id="PTHR11439">
    <property type="entry name" value="GAG-POL-RELATED RETROTRANSPOSON"/>
    <property type="match status" value="1"/>
</dbReference>
<dbReference type="Proteomes" id="UP001652600">
    <property type="component" value="Chromosome 11"/>
</dbReference>
<name>A0ABM3KBP4_CUCME</name>
<reference evidence="3" key="1">
    <citation type="submission" date="2025-08" db="UniProtKB">
        <authorList>
            <consortium name="RefSeq"/>
        </authorList>
    </citation>
    <scope>IDENTIFICATION</scope>
    <source>
        <tissue evidence="3">Stem</tissue>
    </source>
</reference>
<proteinExistence type="predicted"/>
<dbReference type="Pfam" id="PF07727">
    <property type="entry name" value="RVT_2"/>
    <property type="match status" value="1"/>
</dbReference>
<dbReference type="SUPFAM" id="SSF56672">
    <property type="entry name" value="DNA/RNA polymerases"/>
    <property type="match status" value="1"/>
</dbReference>
<dbReference type="GeneID" id="127143945"/>
<gene>
    <name evidence="3" type="primary">LOC127143945</name>
</gene>
<keyword evidence="2" id="KW-1185">Reference proteome</keyword>
<protein>
    <submittedName>
        <fullName evidence="3">Uncharacterized mitochondrial protein AtMg00810-like</fullName>
    </submittedName>
</protein>
<evidence type="ECO:0000259" key="1">
    <source>
        <dbReference type="Pfam" id="PF07727"/>
    </source>
</evidence>
<sequence length="221" mass="25068">MYLGEKGYSRGETDKTLFNKTNTDLIVAQTYVDDIIFGGFPKTIVNNFIDIMKSEFEMSLVGKLSCFLGLQIKQRSEGIFISQEKYAKNIVKKFGLDQSQYKRTPVVTHAKITKDIVGIAVDHKLYRSMIGSLLYLTTSRPNIAYAVGICARYQSDSHISHLNAVKRIIKYVHRTTYFEILYFYDTSFELVGYCDADWAGSADDRKSTFGGCFFLGNNLVS</sequence>
<dbReference type="RefSeq" id="XP_050935207.1">
    <property type="nucleotide sequence ID" value="XM_051079250.1"/>
</dbReference>
<dbReference type="InterPro" id="IPR013103">
    <property type="entry name" value="RVT_2"/>
</dbReference>
<evidence type="ECO:0000313" key="3">
    <source>
        <dbReference type="RefSeq" id="XP_050935207.1"/>
    </source>
</evidence>
<organism evidence="2 3">
    <name type="scientific">Cucumis melo</name>
    <name type="common">Muskmelon</name>
    <dbReference type="NCBI Taxonomy" id="3656"/>
    <lineage>
        <taxon>Eukaryota</taxon>
        <taxon>Viridiplantae</taxon>
        <taxon>Streptophyta</taxon>
        <taxon>Embryophyta</taxon>
        <taxon>Tracheophyta</taxon>
        <taxon>Spermatophyta</taxon>
        <taxon>Magnoliopsida</taxon>
        <taxon>eudicotyledons</taxon>
        <taxon>Gunneridae</taxon>
        <taxon>Pentapetalae</taxon>
        <taxon>rosids</taxon>
        <taxon>fabids</taxon>
        <taxon>Cucurbitales</taxon>
        <taxon>Cucurbitaceae</taxon>
        <taxon>Benincaseae</taxon>
        <taxon>Cucumis</taxon>
    </lineage>
</organism>
<dbReference type="PANTHER" id="PTHR11439:SF486">
    <property type="entry name" value="RLK (RECEPTOR-LIKE KINASE) PROTEIN, PUTATIVE-RELATED"/>
    <property type="match status" value="1"/>
</dbReference>
<evidence type="ECO:0000313" key="2">
    <source>
        <dbReference type="Proteomes" id="UP001652600"/>
    </source>
</evidence>